<keyword evidence="7" id="KW-1185">Reference proteome</keyword>
<organism evidence="6 7">
    <name type="scientific">Gnathostoma spinigerum</name>
    <dbReference type="NCBI Taxonomy" id="75299"/>
    <lineage>
        <taxon>Eukaryota</taxon>
        <taxon>Metazoa</taxon>
        <taxon>Ecdysozoa</taxon>
        <taxon>Nematoda</taxon>
        <taxon>Chromadorea</taxon>
        <taxon>Rhabditida</taxon>
        <taxon>Spirurina</taxon>
        <taxon>Gnathostomatomorpha</taxon>
        <taxon>Gnathostomatoidea</taxon>
        <taxon>Gnathostomatidae</taxon>
        <taxon>Gnathostoma</taxon>
    </lineage>
</organism>
<dbReference type="PANTHER" id="PTHR43636">
    <property type="entry name" value="ELONGATION FACTOR G, MITOCHONDRIAL"/>
    <property type="match status" value="1"/>
</dbReference>
<evidence type="ECO:0000313" key="6">
    <source>
        <dbReference type="EMBL" id="MFH4980013.1"/>
    </source>
</evidence>
<reference evidence="6 7" key="1">
    <citation type="submission" date="2024-08" db="EMBL/GenBank/DDBJ databases">
        <title>Gnathostoma spinigerum genome.</title>
        <authorList>
            <person name="Gonzalez-Bertolin B."/>
            <person name="Monzon S."/>
            <person name="Zaballos A."/>
            <person name="Jimenez P."/>
            <person name="Dekumyoy P."/>
            <person name="Varona S."/>
            <person name="Cuesta I."/>
            <person name="Sumanam S."/>
            <person name="Adisakwattana P."/>
            <person name="Gasser R.B."/>
            <person name="Hernandez-Gonzalez A."/>
            <person name="Young N.D."/>
            <person name="Perteguer M.J."/>
        </authorList>
    </citation>
    <scope>NUCLEOTIDE SEQUENCE [LARGE SCALE GENOMIC DNA]</scope>
    <source>
        <strain evidence="6">AL3</strain>
        <tissue evidence="6">Liver</tissue>
    </source>
</reference>
<dbReference type="Gene3D" id="3.30.70.870">
    <property type="entry name" value="Elongation Factor G (Translational Gtpase), domain 3"/>
    <property type="match status" value="1"/>
</dbReference>
<accession>A0ABD6EJD9</accession>
<dbReference type="InterPro" id="IPR020568">
    <property type="entry name" value="Ribosomal_Su5_D2-typ_SF"/>
</dbReference>
<keyword evidence="1" id="KW-0547">Nucleotide-binding</keyword>
<keyword evidence="4" id="KW-0342">GTP-binding</keyword>
<comment type="caution">
    <text evidence="6">The sequence shown here is derived from an EMBL/GenBank/DDBJ whole genome shotgun (WGS) entry which is preliminary data.</text>
</comment>
<name>A0ABD6EJD9_9BILA</name>
<dbReference type="SUPFAM" id="SSF54211">
    <property type="entry name" value="Ribosomal protein S5 domain 2-like"/>
    <property type="match status" value="1"/>
</dbReference>
<dbReference type="Proteomes" id="UP001608902">
    <property type="component" value="Unassembled WGS sequence"/>
</dbReference>
<keyword evidence="3" id="KW-0648">Protein biosynthesis</keyword>
<dbReference type="InterPro" id="IPR005517">
    <property type="entry name" value="Transl_elong_EFG/EF2_IV"/>
</dbReference>
<dbReference type="PANTHER" id="PTHR43636:SF2">
    <property type="entry name" value="ELONGATION FACTOR G, MITOCHONDRIAL"/>
    <property type="match status" value="1"/>
</dbReference>
<evidence type="ECO:0000256" key="1">
    <source>
        <dbReference type="ARBA" id="ARBA00022741"/>
    </source>
</evidence>
<keyword evidence="2" id="KW-0251">Elongation factor</keyword>
<evidence type="ECO:0000256" key="2">
    <source>
        <dbReference type="ARBA" id="ARBA00022768"/>
    </source>
</evidence>
<dbReference type="EMBL" id="JBGFUD010004932">
    <property type="protein sequence ID" value="MFH4980013.1"/>
    <property type="molecule type" value="Genomic_DNA"/>
</dbReference>
<protein>
    <recommendedName>
        <fullName evidence="5">Translation elongation factor EFG/EF2 domain-containing protein</fullName>
    </recommendedName>
</protein>
<gene>
    <name evidence="6" type="ORF">AB6A40_006722</name>
</gene>
<dbReference type="Gene3D" id="3.30.230.10">
    <property type="match status" value="1"/>
</dbReference>
<dbReference type="AlphaFoldDB" id="A0ABD6EJD9"/>
<proteinExistence type="predicted"/>
<dbReference type="Pfam" id="PF03764">
    <property type="entry name" value="EFG_IV"/>
    <property type="match status" value="1"/>
</dbReference>
<dbReference type="GO" id="GO:0003746">
    <property type="term" value="F:translation elongation factor activity"/>
    <property type="evidence" value="ECO:0007669"/>
    <property type="project" value="UniProtKB-KW"/>
</dbReference>
<sequence>MKNEFNCPVELGKPTVAYRECVAKPYRFHFRHKKQTDGQGQFAEIEGIIEPLQPDRNTTVEFSDETFGTGIPKNLFPALKKIKLFIVYYESR</sequence>
<evidence type="ECO:0000256" key="3">
    <source>
        <dbReference type="ARBA" id="ARBA00022917"/>
    </source>
</evidence>
<evidence type="ECO:0000313" key="7">
    <source>
        <dbReference type="Proteomes" id="UP001608902"/>
    </source>
</evidence>
<evidence type="ECO:0000259" key="5">
    <source>
        <dbReference type="Pfam" id="PF03764"/>
    </source>
</evidence>
<feature type="domain" description="Translation elongation factor EFG/EF2" evidence="5">
    <location>
        <begin position="14"/>
        <end position="81"/>
    </location>
</feature>
<dbReference type="GO" id="GO:0005525">
    <property type="term" value="F:GTP binding"/>
    <property type="evidence" value="ECO:0007669"/>
    <property type="project" value="UniProtKB-KW"/>
</dbReference>
<evidence type="ECO:0000256" key="4">
    <source>
        <dbReference type="ARBA" id="ARBA00023134"/>
    </source>
</evidence>
<dbReference type="InterPro" id="IPR014721">
    <property type="entry name" value="Ribsml_uS5_D2-typ_fold_subgr"/>
</dbReference>